<evidence type="ECO:0000256" key="5">
    <source>
        <dbReference type="RuleBase" id="RU003796"/>
    </source>
</evidence>
<dbReference type="InterPro" id="IPR037241">
    <property type="entry name" value="E2F-DP_heterodim"/>
</dbReference>
<keyword evidence="4 5" id="KW-0804">Transcription</keyword>
<evidence type="ECO:0000256" key="1">
    <source>
        <dbReference type="ARBA" id="ARBA00010940"/>
    </source>
</evidence>
<keyword evidence="2 5" id="KW-0805">Transcription regulation</keyword>
<dbReference type="InterPro" id="IPR036390">
    <property type="entry name" value="WH_DNA-bd_sf"/>
</dbReference>
<dbReference type="EMBL" id="JARGDH010000006">
    <property type="protein sequence ID" value="KAL0266066.1"/>
    <property type="molecule type" value="Genomic_DNA"/>
</dbReference>
<dbReference type="GO" id="GO:0005509">
    <property type="term" value="F:calcium ion binding"/>
    <property type="evidence" value="ECO:0007669"/>
    <property type="project" value="InterPro"/>
</dbReference>
<accession>A0AAW2H8L5</accession>
<dbReference type="SMART" id="SM01372">
    <property type="entry name" value="E2F_TDP"/>
    <property type="match status" value="1"/>
</dbReference>
<dbReference type="Pfam" id="PF16421">
    <property type="entry name" value="E2F_CC-MB"/>
    <property type="match status" value="1"/>
</dbReference>
<keyword evidence="3 5" id="KW-0238">DNA-binding</keyword>
<dbReference type="AlphaFoldDB" id="A0AAW2H8L5"/>
<dbReference type="GO" id="GO:0000978">
    <property type="term" value="F:RNA polymerase II cis-regulatory region sequence-specific DNA binding"/>
    <property type="evidence" value="ECO:0007669"/>
    <property type="project" value="InterPro"/>
</dbReference>
<evidence type="ECO:0000256" key="2">
    <source>
        <dbReference type="ARBA" id="ARBA00023015"/>
    </source>
</evidence>
<comment type="similarity">
    <text evidence="1 5">Belongs to the E2F/DP family.</text>
</comment>
<dbReference type="GO" id="GO:0090575">
    <property type="term" value="C:RNA polymerase II transcription regulator complex"/>
    <property type="evidence" value="ECO:0007669"/>
    <property type="project" value="TreeGrafter"/>
</dbReference>
<evidence type="ECO:0000256" key="4">
    <source>
        <dbReference type="ARBA" id="ARBA00023163"/>
    </source>
</evidence>
<dbReference type="InterPro" id="IPR036388">
    <property type="entry name" value="WH-like_DNA-bd_sf"/>
</dbReference>
<dbReference type="InterPro" id="IPR015633">
    <property type="entry name" value="E2F"/>
</dbReference>
<dbReference type="SUPFAM" id="SSF47473">
    <property type="entry name" value="EF-hand"/>
    <property type="match status" value="1"/>
</dbReference>
<evidence type="ECO:0000313" key="7">
    <source>
        <dbReference type="EMBL" id="KAL0266066.1"/>
    </source>
</evidence>
<name>A0AAW2H8L5_9NEOP</name>
<evidence type="ECO:0000256" key="3">
    <source>
        <dbReference type="ARBA" id="ARBA00023125"/>
    </source>
</evidence>
<gene>
    <name evidence="7" type="ORF">PYX00_011783</name>
</gene>
<dbReference type="Gene3D" id="1.10.238.10">
    <property type="entry name" value="EF-hand"/>
    <property type="match status" value="1"/>
</dbReference>
<protein>
    <recommendedName>
        <fullName evidence="6">EF-hand domain-containing protein</fullName>
    </recommendedName>
</protein>
<dbReference type="PROSITE" id="PS50222">
    <property type="entry name" value="EF_HAND_2"/>
    <property type="match status" value="1"/>
</dbReference>
<evidence type="ECO:0000259" key="6">
    <source>
        <dbReference type="PROSITE" id="PS50222"/>
    </source>
</evidence>
<keyword evidence="5" id="KW-0539">Nucleus</keyword>
<dbReference type="InterPro" id="IPR002048">
    <property type="entry name" value="EF_hand_dom"/>
</dbReference>
<dbReference type="SUPFAM" id="SSF46785">
    <property type="entry name" value="Winged helix' DNA-binding domain"/>
    <property type="match status" value="1"/>
</dbReference>
<dbReference type="Gene3D" id="1.10.10.10">
    <property type="entry name" value="Winged helix-like DNA-binding domain superfamily/Winged helix DNA-binding domain"/>
    <property type="match status" value="1"/>
</dbReference>
<dbReference type="InterPro" id="IPR032198">
    <property type="entry name" value="E2F_CC-MB"/>
</dbReference>
<dbReference type="PANTHER" id="PTHR12081">
    <property type="entry name" value="TRANSCRIPTION FACTOR E2F"/>
    <property type="match status" value="1"/>
</dbReference>
<dbReference type="Gene3D" id="6.10.250.540">
    <property type="match status" value="1"/>
</dbReference>
<organism evidence="7">
    <name type="scientific">Menopon gallinae</name>
    <name type="common">poultry shaft louse</name>
    <dbReference type="NCBI Taxonomy" id="328185"/>
    <lineage>
        <taxon>Eukaryota</taxon>
        <taxon>Metazoa</taxon>
        <taxon>Ecdysozoa</taxon>
        <taxon>Arthropoda</taxon>
        <taxon>Hexapoda</taxon>
        <taxon>Insecta</taxon>
        <taxon>Pterygota</taxon>
        <taxon>Neoptera</taxon>
        <taxon>Paraneoptera</taxon>
        <taxon>Psocodea</taxon>
        <taxon>Troctomorpha</taxon>
        <taxon>Phthiraptera</taxon>
        <taxon>Amblycera</taxon>
        <taxon>Menoponidae</taxon>
        <taxon>Menopon</taxon>
    </lineage>
</organism>
<dbReference type="InterPro" id="IPR003316">
    <property type="entry name" value="E2F_WHTH_DNA-bd_dom"/>
</dbReference>
<dbReference type="SUPFAM" id="SSF144074">
    <property type="entry name" value="E2F-DP heterodimerization region"/>
    <property type="match status" value="1"/>
</dbReference>
<proteinExistence type="inferred from homology"/>
<dbReference type="PANTHER" id="PTHR12081:SF18">
    <property type="entry name" value="TRANSCRIPTION FACTOR E2F2-RELATED"/>
    <property type="match status" value="1"/>
</dbReference>
<dbReference type="GO" id="GO:0046983">
    <property type="term" value="F:protein dimerization activity"/>
    <property type="evidence" value="ECO:0007669"/>
    <property type="project" value="InterPro"/>
</dbReference>
<sequence length="669" mass="77443">MHSSALTQDEIEELTSWTTFTPREIEVLFDRFSELDIRSQGYLTFIELMRIPELHSNPLSNLIIREIEHIIDYNNISFPHFLEIMEIFSVRKDKKFRISFLFRVFDLNNDNKLCVHTLMKIGSLIDNNDFASVLKIYDIDNKGYLSYKDFTRFYITQHLDEAMAIDFSRNIPEKKTMNLIDETPDKIIDLNTAAYLLNVGKRRIYDITNVLEGLNLLQKSHVNNVRWTGEDIKTYYSLDAEDFDASCSEGLNSDVSCDMGNDAIAPDRHIETEILAADRTLDILYEEISKLSQSSRNTKNAYVTYNDLQSLDALDNKLVFAVKTPENIKIEFADNEALPAAEHAEDPAAMKEYIENFASISQNHVDTSDYDRFYDHCKVFIQSSSVDADKTYDSIYSALTVFSNKHLISIAFKLLSLVNSSKEVEASVVLKYLSNREVSSSVFQYLLTIRDRAPFKQAIIEHLYDPEYESASFFDLVSLPEYEHDLLCFLRLEAPGYLPKKLKTMINTRRFCDIGRYIVHFGHRDSYICFLVYELFVLYFQEMGAADCHIENVEVAVCGEDTFMSFKSKIHVESPSNFLFYFFDFMKERKALLERIRDDDVRGVEEVLSKYLASTHKFKISTRMRSLREYNGGGRPLLQHDSVSASLKESFDYLFGGTCYKNICDCIEI</sequence>
<comment type="subcellular location">
    <subcellularLocation>
        <location evidence="5">Nucleus</location>
    </subcellularLocation>
</comment>
<comment type="caution">
    <text evidence="7">The sequence shown here is derived from an EMBL/GenBank/DDBJ whole genome shotgun (WGS) entry which is preliminary data.</text>
</comment>
<dbReference type="GO" id="GO:0000981">
    <property type="term" value="F:DNA-binding transcription factor activity, RNA polymerase II-specific"/>
    <property type="evidence" value="ECO:0007669"/>
    <property type="project" value="TreeGrafter"/>
</dbReference>
<feature type="domain" description="EF-hand" evidence="6">
    <location>
        <begin position="125"/>
        <end position="160"/>
    </location>
</feature>
<dbReference type="Pfam" id="PF02319">
    <property type="entry name" value="WHD_E2F_TDP"/>
    <property type="match status" value="1"/>
</dbReference>
<reference evidence="7" key="1">
    <citation type="journal article" date="2024" name="Gigascience">
        <title>Chromosome-level genome of the poultry shaft louse Menopon gallinae provides insight into the host-switching and adaptive evolution of parasitic lice.</title>
        <authorList>
            <person name="Xu Y."/>
            <person name="Ma L."/>
            <person name="Liu S."/>
            <person name="Liang Y."/>
            <person name="Liu Q."/>
            <person name="He Z."/>
            <person name="Tian L."/>
            <person name="Duan Y."/>
            <person name="Cai W."/>
            <person name="Li H."/>
            <person name="Song F."/>
        </authorList>
    </citation>
    <scope>NUCLEOTIDE SEQUENCE</scope>
    <source>
        <strain evidence="7">Cailab_2023a</strain>
    </source>
</reference>
<dbReference type="InterPro" id="IPR011992">
    <property type="entry name" value="EF-hand-dom_pair"/>
</dbReference>